<evidence type="ECO:0000313" key="1">
    <source>
        <dbReference type="EMBL" id="KAK9997524.1"/>
    </source>
</evidence>
<dbReference type="PANTHER" id="PTHR47680:SF2">
    <property type="entry name" value="SHEWANELLA-LIKE PROTEIN PHOSPHATASE 2"/>
    <property type="match status" value="1"/>
</dbReference>
<dbReference type="PANTHER" id="PTHR47680">
    <property type="entry name" value="SHEWANELLA-LIKE PROTEIN PHOSPHATASE 2"/>
    <property type="match status" value="1"/>
</dbReference>
<gene>
    <name evidence="1" type="ORF">SO802_022210</name>
</gene>
<evidence type="ECO:0000313" key="2">
    <source>
        <dbReference type="Proteomes" id="UP001459277"/>
    </source>
</evidence>
<dbReference type="AlphaFoldDB" id="A0AAW2CH22"/>
<name>A0AAW2CH22_9ROSI</name>
<sequence>MNGNHETLNVERDFWYMSESGCEEFRVWAEWYRVSQVMKCLCKGLENPKNIFKGIPLSFPKINNDNEAMVQGFRARIAAL</sequence>
<keyword evidence="2" id="KW-1185">Reference proteome</keyword>
<accession>A0AAW2CH22</accession>
<protein>
    <submittedName>
        <fullName evidence="1">Uncharacterized protein</fullName>
    </submittedName>
</protein>
<proteinExistence type="predicted"/>
<dbReference type="Proteomes" id="UP001459277">
    <property type="component" value="Unassembled WGS sequence"/>
</dbReference>
<comment type="caution">
    <text evidence="1">The sequence shown here is derived from an EMBL/GenBank/DDBJ whole genome shotgun (WGS) entry which is preliminary data.</text>
</comment>
<organism evidence="1 2">
    <name type="scientific">Lithocarpus litseifolius</name>
    <dbReference type="NCBI Taxonomy" id="425828"/>
    <lineage>
        <taxon>Eukaryota</taxon>
        <taxon>Viridiplantae</taxon>
        <taxon>Streptophyta</taxon>
        <taxon>Embryophyta</taxon>
        <taxon>Tracheophyta</taxon>
        <taxon>Spermatophyta</taxon>
        <taxon>Magnoliopsida</taxon>
        <taxon>eudicotyledons</taxon>
        <taxon>Gunneridae</taxon>
        <taxon>Pentapetalae</taxon>
        <taxon>rosids</taxon>
        <taxon>fabids</taxon>
        <taxon>Fagales</taxon>
        <taxon>Fagaceae</taxon>
        <taxon>Lithocarpus</taxon>
    </lineage>
</organism>
<dbReference type="EMBL" id="JAZDWU010000007">
    <property type="protein sequence ID" value="KAK9997524.1"/>
    <property type="molecule type" value="Genomic_DNA"/>
</dbReference>
<reference evidence="1 2" key="1">
    <citation type="submission" date="2024-01" db="EMBL/GenBank/DDBJ databases">
        <title>A telomere-to-telomere, gap-free genome of sweet tea (Lithocarpus litseifolius).</title>
        <authorList>
            <person name="Zhou J."/>
        </authorList>
    </citation>
    <scope>NUCLEOTIDE SEQUENCE [LARGE SCALE GENOMIC DNA]</scope>
    <source>
        <strain evidence="1">Zhou-2022a</strain>
        <tissue evidence="1">Leaf</tissue>
    </source>
</reference>